<dbReference type="AlphaFoldDB" id="A0A0G4E5P0"/>
<sequence>MTAIFGTSFSLASQAKYNAPRDTTKAIYGTIFKLVLLDH</sequence>
<protein>
    <submittedName>
        <fullName evidence="1">Uncharacterized protein</fullName>
    </submittedName>
</protein>
<organism evidence="1">
    <name type="scientific">Pseudomonas fluorescens (strain SBW25)</name>
    <dbReference type="NCBI Taxonomy" id="216595"/>
    <lineage>
        <taxon>Bacteria</taxon>
        <taxon>Pseudomonadati</taxon>
        <taxon>Pseudomonadota</taxon>
        <taxon>Gammaproteobacteria</taxon>
        <taxon>Pseudomonadales</taxon>
        <taxon>Pseudomonadaceae</taxon>
        <taxon>Pseudomonas</taxon>
    </lineage>
</organism>
<reference evidence="1" key="1">
    <citation type="submission" date="2014-12" db="EMBL/GenBank/DDBJ databases">
        <authorList>
            <person name="Hall J."/>
        </authorList>
    </citation>
    <scope>NUCLEOTIDE SEQUENCE [LARGE SCALE GENOMIC DNA]</scope>
    <source>
        <strain evidence="1">SBW25</strain>
        <plasmid evidence="1">pQBR55</plasmid>
    </source>
</reference>
<dbReference type="EMBL" id="LN713927">
    <property type="protein sequence ID" value="CEK42551.1"/>
    <property type="molecule type" value="Genomic_DNA"/>
</dbReference>
<proteinExistence type="predicted"/>
<reference evidence="1" key="2">
    <citation type="submission" date="2015-06" db="EMBL/GenBank/DDBJ databases">
        <title>Environmentally co-occuring mercury resistance plasmids are genetically and phenotypically diverse and confer variable context-dependent fitness effects.</title>
        <authorList>
            <person name="Hall J.P.J."/>
            <person name="Harrison E."/>
            <person name="Lilley A.K."/>
            <person name="Paterson S."/>
            <person name="Spiers A.J."/>
            <person name="Brockhurst M.A."/>
        </authorList>
    </citation>
    <scope>NUCLEOTIDE SEQUENCE [LARGE SCALE GENOMIC DNA]</scope>
    <source>
        <strain evidence="1">SBW25</strain>
        <plasmid evidence="1">pQBR55</plasmid>
    </source>
</reference>
<keyword evidence="1" id="KW-0614">Plasmid</keyword>
<name>A0A0G4E5P0_PSEFS</name>
<gene>
    <name evidence="1" type="ORF">PQBR55_0172</name>
</gene>
<evidence type="ECO:0000313" key="1">
    <source>
        <dbReference type="EMBL" id="CEK42551.1"/>
    </source>
</evidence>
<accession>A0A0G4E5P0</accession>
<geneLocation type="plasmid" evidence="1">
    <name>pQBR55</name>
</geneLocation>